<dbReference type="Pfam" id="PF03990">
    <property type="entry name" value="DUF348"/>
    <property type="match status" value="3"/>
</dbReference>
<dbReference type="CDD" id="cd13925">
    <property type="entry name" value="RPF"/>
    <property type="match status" value="1"/>
</dbReference>
<sequence>MNALNKLHESRSPYLRVLVFLMLLALTFAGAVAVAAHKTVTLTVDGAEMSVSTMKSRVIDVVKENGYEVDERDDLYPAGDQQVHQSDTIVLRRSRPLQISLDGQGSREVWTTASTVDGALSQLAMTDKAPAAASRGSRVPLAGMSLPVVSPKTVHINEGGTVRTVHLAAPNVGALLAAAGAPLEQSDTVSPPASAPVVEGMQIDVTRIRIEKVTERVPLPPQNKRIEDPTMNMSRQVVENPGTPGVQDVTFAISKVNGKETGRLPVANVIVAPAIDGVLRVGAKPGTEVPPVINGAQWDALAQCEAGGNWSINTGNGFFGGVQFDQNTWERNGGLRYAARADLATREEQIAIAEVTRARQGWGAWPVCSGRVGAS</sequence>
<comment type="similarity">
    <text evidence="1">Belongs to the transglycosylase family. Rpf subfamily.</text>
</comment>
<dbReference type="PANTHER" id="PTHR39160:SF4">
    <property type="entry name" value="RESUSCITATION-PROMOTING FACTOR RPFB"/>
    <property type="match status" value="1"/>
</dbReference>
<evidence type="ECO:0000313" key="5">
    <source>
        <dbReference type="EMBL" id="GFG55610.1"/>
    </source>
</evidence>
<dbReference type="InterPro" id="IPR011098">
    <property type="entry name" value="G5_dom"/>
</dbReference>
<evidence type="ECO:0000256" key="3">
    <source>
        <dbReference type="ARBA" id="ARBA00022801"/>
    </source>
</evidence>
<evidence type="ECO:0000256" key="2">
    <source>
        <dbReference type="ARBA" id="ARBA00022729"/>
    </source>
</evidence>
<dbReference type="EMBL" id="PDCP01000025">
    <property type="protein sequence ID" value="PEG37613.1"/>
    <property type="molecule type" value="Genomic_DNA"/>
</dbReference>
<dbReference type="Proteomes" id="UP000465302">
    <property type="component" value="Unassembled WGS sequence"/>
</dbReference>
<dbReference type="PANTHER" id="PTHR39160">
    <property type="entry name" value="CELL WALL-BINDING PROTEIN YOCH"/>
    <property type="match status" value="1"/>
</dbReference>
<feature type="domain" description="G5" evidence="4">
    <location>
        <begin position="205"/>
        <end position="285"/>
    </location>
</feature>
<evidence type="ECO:0000313" key="8">
    <source>
        <dbReference type="Proteomes" id="UP000465302"/>
    </source>
</evidence>
<dbReference type="Pfam" id="PF07501">
    <property type="entry name" value="G5"/>
    <property type="match status" value="1"/>
</dbReference>
<dbReference type="RefSeq" id="WP_097940955.1">
    <property type="nucleotide sequence ID" value="NZ_BLKS01000004.1"/>
</dbReference>
<name>A0A2A7N1F3_MYCAG</name>
<proteinExistence type="inferred from homology"/>
<dbReference type="Pfam" id="PF06737">
    <property type="entry name" value="Transglycosylas"/>
    <property type="match status" value="1"/>
</dbReference>
<dbReference type="SMART" id="SM01208">
    <property type="entry name" value="G5"/>
    <property type="match status" value="1"/>
</dbReference>
<protein>
    <submittedName>
        <fullName evidence="5 6">Resuscitation-promoting factor</fullName>
    </submittedName>
</protein>
<dbReference type="AlphaFoldDB" id="A0A2A7N1F3"/>
<dbReference type="InterPro" id="IPR051933">
    <property type="entry name" value="Resuscitation_pf_RpfB"/>
</dbReference>
<dbReference type="EMBL" id="BLKS01000004">
    <property type="protein sequence ID" value="GFG55610.1"/>
    <property type="molecule type" value="Genomic_DNA"/>
</dbReference>
<evidence type="ECO:0000313" key="7">
    <source>
        <dbReference type="Proteomes" id="UP000220914"/>
    </source>
</evidence>
<dbReference type="InterPro" id="IPR010618">
    <property type="entry name" value="RPF"/>
</dbReference>
<dbReference type="Gene3D" id="2.20.230.10">
    <property type="entry name" value="Resuscitation-promoting factor rpfb"/>
    <property type="match status" value="1"/>
</dbReference>
<keyword evidence="7" id="KW-1185">Reference proteome</keyword>
<evidence type="ECO:0000256" key="1">
    <source>
        <dbReference type="ARBA" id="ARBA00010830"/>
    </source>
</evidence>
<reference evidence="5 8" key="2">
    <citation type="journal article" date="2019" name="Emerg. Microbes Infect.">
        <title>Comprehensive subspecies identification of 175 nontuberculous mycobacteria species based on 7547 genomic profiles.</title>
        <authorList>
            <person name="Matsumoto Y."/>
            <person name="Kinjo T."/>
            <person name="Motooka D."/>
            <person name="Nabeya D."/>
            <person name="Jung N."/>
            <person name="Uechi K."/>
            <person name="Horii T."/>
            <person name="Iida T."/>
            <person name="Fujita J."/>
            <person name="Nakamura S."/>
        </authorList>
    </citation>
    <scope>NUCLEOTIDE SEQUENCE [LARGE SCALE GENOMIC DNA]</scope>
    <source>
        <strain evidence="5 8">JCM 6377</strain>
    </source>
</reference>
<dbReference type="InterPro" id="IPR023346">
    <property type="entry name" value="Lysozyme-like_dom_sf"/>
</dbReference>
<accession>A0A2A7N1F3</accession>
<evidence type="ECO:0000259" key="4">
    <source>
        <dbReference type="PROSITE" id="PS51109"/>
    </source>
</evidence>
<dbReference type="PROSITE" id="PS51109">
    <property type="entry name" value="G5"/>
    <property type="match status" value="1"/>
</dbReference>
<dbReference type="InterPro" id="IPR007137">
    <property type="entry name" value="DUF348"/>
</dbReference>
<dbReference type="Proteomes" id="UP000220914">
    <property type="component" value="Unassembled WGS sequence"/>
</dbReference>
<reference evidence="6 7" key="1">
    <citation type="submission" date="2017-10" db="EMBL/GenBank/DDBJ databases">
        <title>The new phylogeny of genus Mycobacterium.</title>
        <authorList>
            <person name="Tortoli E."/>
            <person name="Trovato A."/>
            <person name="Cirillo D.M."/>
        </authorList>
    </citation>
    <scope>NUCLEOTIDE SEQUENCE [LARGE SCALE GENOMIC DNA]</scope>
    <source>
        <strain evidence="6 7">CCUG37673</strain>
    </source>
</reference>
<dbReference type="OrthoDB" id="1404170at2"/>
<keyword evidence="2" id="KW-0732">Signal</keyword>
<dbReference type="SUPFAM" id="SSF53955">
    <property type="entry name" value="Lysozyme-like"/>
    <property type="match status" value="1"/>
</dbReference>
<dbReference type="GO" id="GO:0016787">
    <property type="term" value="F:hydrolase activity"/>
    <property type="evidence" value="ECO:0007669"/>
    <property type="project" value="UniProtKB-KW"/>
</dbReference>
<dbReference type="Gene3D" id="1.10.530.10">
    <property type="match status" value="1"/>
</dbReference>
<keyword evidence="3" id="KW-0378">Hydrolase</keyword>
<reference evidence="5" key="3">
    <citation type="submission" date="2020-02" db="EMBL/GenBank/DDBJ databases">
        <authorList>
            <person name="Matsumoto Y."/>
            <person name="Motooka D."/>
            <person name="Nakamura S."/>
        </authorList>
    </citation>
    <scope>NUCLEOTIDE SEQUENCE</scope>
    <source>
        <strain evidence="5">JCM 6377</strain>
    </source>
</reference>
<organism evidence="6 7">
    <name type="scientific">Mycolicibacterium agri</name>
    <name type="common">Mycobacterium agri</name>
    <dbReference type="NCBI Taxonomy" id="36811"/>
    <lineage>
        <taxon>Bacteria</taxon>
        <taxon>Bacillati</taxon>
        <taxon>Actinomycetota</taxon>
        <taxon>Actinomycetes</taxon>
        <taxon>Mycobacteriales</taxon>
        <taxon>Mycobacteriaceae</taxon>
        <taxon>Mycolicibacterium</taxon>
    </lineage>
</organism>
<comment type="caution">
    <text evidence="6">The sequence shown here is derived from an EMBL/GenBank/DDBJ whole genome shotgun (WGS) entry which is preliminary data.</text>
</comment>
<evidence type="ECO:0000313" key="6">
    <source>
        <dbReference type="EMBL" id="PEG37613.1"/>
    </source>
</evidence>
<gene>
    <name evidence="5" type="primary">rpfB</name>
    <name evidence="6" type="ORF">CQY20_15415</name>
    <name evidence="5" type="ORF">MAGR_70510</name>
</gene>